<dbReference type="PRINTS" id="PR00744">
    <property type="entry name" value="GLHYDRLASE37"/>
</dbReference>
<dbReference type="GO" id="GO:0005993">
    <property type="term" value="P:trehalose catabolic process"/>
    <property type="evidence" value="ECO:0007669"/>
    <property type="project" value="TreeGrafter"/>
</dbReference>
<dbReference type="PROSITE" id="PS00928">
    <property type="entry name" value="TREHALASE_2"/>
    <property type="match status" value="1"/>
</dbReference>
<keyword evidence="4" id="KW-1185">Reference proteome</keyword>
<dbReference type="Proteomes" id="UP000000683">
    <property type="component" value="Chromosome"/>
</dbReference>
<dbReference type="Gene3D" id="1.50.10.10">
    <property type="match status" value="1"/>
</dbReference>
<dbReference type="PANTHER" id="PTHR23403:SF1">
    <property type="entry name" value="TREHALASE"/>
    <property type="match status" value="1"/>
</dbReference>
<name>F5Z8G9_ALTNA</name>
<dbReference type="EMBL" id="CP002339">
    <property type="protein sequence ID" value="AEF03362.1"/>
    <property type="molecule type" value="Genomic_DNA"/>
</dbReference>
<keyword evidence="2" id="KW-0326">Glycosidase</keyword>
<evidence type="ECO:0000313" key="4">
    <source>
        <dbReference type="Proteomes" id="UP000000683"/>
    </source>
</evidence>
<dbReference type="PANTHER" id="PTHR23403">
    <property type="entry name" value="TREHALASE"/>
    <property type="match status" value="1"/>
</dbReference>
<dbReference type="Pfam" id="PF01204">
    <property type="entry name" value="Trehalase"/>
    <property type="match status" value="1"/>
</dbReference>
<dbReference type="AlphaFoldDB" id="F5Z8G9"/>
<dbReference type="SUPFAM" id="SSF48208">
    <property type="entry name" value="Six-hairpin glycosidases"/>
    <property type="match status" value="1"/>
</dbReference>
<proteinExistence type="predicted"/>
<keyword evidence="1" id="KW-0378">Hydrolase</keyword>
<dbReference type="eggNOG" id="COG1626">
    <property type="taxonomic scope" value="Bacteria"/>
</dbReference>
<reference evidence="3 4" key="1">
    <citation type="journal article" date="2011" name="J. Bacteriol.">
        <title>Complete genome sequence of the polycyclic aromatic hydrocarbon-degrading bacterium Alteromonas sp. strain SN2.</title>
        <authorList>
            <person name="Jin H.M."/>
            <person name="Jeong H."/>
            <person name="Moon E.J."/>
            <person name="Math R.K."/>
            <person name="Lee K."/>
            <person name="Kim H.J."/>
            <person name="Jeon C.O."/>
            <person name="Oh T.K."/>
            <person name="Kim J.F."/>
        </authorList>
    </citation>
    <scope>NUCLEOTIDE SEQUENCE [LARGE SCALE GENOMIC DNA]</scope>
    <source>
        <strain evidence="4">JCM 17741 / KACC 18427 / KCTC 11700BP / SN2</strain>
    </source>
</reference>
<evidence type="ECO:0000256" key="2">
    <source>
        <dbReference type="ARBA" id="ARBA00023295"/>
    </source>
</evidence>
<dbReference type="KEGG" id="alt:ambt_09180"/>
<dbReference type="InterPro" id="IPR008928">
    <property type="entry name" value="6-hairpin_glycosidase_sf"/>
</dbReference>
<dbReference type="InterPro" id="IPR018232">
    <property type="entry name" value="Glyco_hydro_37_CS"/>
</dbReference>
<dbReference type="OrthoDB" id="106887at2"/>
<sequence>MLSSPLVSVHSAQPANTKGYSAIVYQAEDAFPELFEAVQTAKVLGDYKTFVDAIPNQDPNVILQKYESLKDTSDFDLKAFVLDNFSLPQATKETKVTHEASLQVHLKNHWKNLVRQPVKTSEFSSLIELPNPYVVPGGRFREMFYWDSYFTIVGLLASDHTTLAKGMIDNFAYQIDQFGFVPNGNRSYFLSRSQPPLFAATLLAYADKKGLESIVQYLPQLEKEYLFWMDGNTDIPASEKEGKHLITLENGDFLNRYYGAIAKPRAEAYGKESRWSQHKSPSEKDNFFRNLRAVCESGWDFSSRWFSDGKNKTTTHAMDIIPVDLTSLLYQLESTIALLHKQVNNDSKAKYFEARAEQRKALIHKYHFDEETGTYQDYDFKRKAHTQRPSMAMAYPLYVGAAKPLAAEHVVKYLHKHFLKPGGFVTTLTNTGEQWDYPNGWAPLQYIGVKGLLNYDEGTFANDVMKRWLALNEKVYAQEGKMMEKYNVVDTSMKAGGGEYPTQDGFGWTNGVDLAFYEILNTDQ</sequence>
<protein>
    <submittedName>
        <fullName evidence="3">Trehalase tre37B</fullName>
    </submittedName>
</protein>
<dbReference type="GO" id="GO:0004555">
    <property type="term" value="F:alpha,alpha-trehalase activity"/>
    <property type="evidence" value="ECO:0007669"/>
    <property type="project" value="InterPro"/>
</dbReference>
<dbReference type="InterPro" id="IPR001661">
    <property type="entry name" value="Glyco_hydro_37"/>
</dbReference>
<dbReference type="RefSeq" id="WP_013784298.1">
    <property type="nucleotide sequence ID" value="NC_015554.1"/>
</dbReference>
<accession>F5Z8G9</accession>
<evidence type="ECO:0000256" key="1">
    <source>
        <dbReference type="ARBA" id="ARBA00022801"/>
    </source>
</evidence>
<evidence type="ECO:0000313" key="3">
    <source>
        <dbReference type="EMBL" id="AEF03362.1"/>
    </source>
</evidence>
<organism evidence="3 4">
    <name type="scientific">Alteromonas naphthalenivorans</name>
    <dbReference type="NCBI Taxonomy" id="715451"/>
    <lineage>
        <taxon>Bacteria</taxon>
        <taxon>Pseudomonadati</taxon>
        <taxon>Pseudomonadota</taxon>
        <taxon>Gammaproteobacteria</taxon>
        <taxon>Alteromonadales</taxon>
        <taxon>Alteromonadaceae</taxon>
        <taxon>Alteromonas/Salinimonas group</taxon>
        <taxon>Alteromonas</taxon>
    </lineage>
</organism>
<dbReference type="HOGENOM" id="CLU_006451_3_1_6"/>
<dbReference type="InterPro" id="IPR012341">
    <property type="entry name" value="6hp_glycosidase-like_sf"/>
</dbReference>
<gene>
    <name evidence="3" type="ordered locus">ambt_09180</name>
</gene>